<dbReference type="Proteomes" id="UP001386955">
    <property type="component" value="Unassembled WGS sequence"/>
</dbReference>
<organism evidence="8 9">
    <name type="scientific">Psophocarpus tetragonolobus</name>
    <name type="common">Winged bean</name>
    <name type="synonym">Dolichos tetragonolobus</name>
    <dbReference type="NCBI Taxonomy" id="3891"/>
    <lineage>
        <taxon>Eukaryota</taxon>
        <taxon>Viridiplantae</taxon>
        <taxon>Streptophyta</taxon>
        <taxon>Embryophyta</taxon>
        <taxon>Tracheophyta</taxon>
        <taxon>Spermatophyta</taxon>
        <taxon>Magnoliopsida</taxon>
        <taxon>eudicotyledons</taxon>
        <taxon>Gunneridae</taxon>
        <taxon>Pentapetalae</taxon>
        <taxon>rosids</taxon>
        <taxon>fabids</taxon>
        <taxon>Fabales</taxon>
        <taxon>Fabaceae</taxon>
        <taxon>Papilionoideae</taxon>
        <taxon>50 kb inversion clade</taxon>
        <taxon>NPAAA clade</taxon>
        <taxon>indigoferoid/millettioid clade</taxon>
        <taxon>Phaseoleae</taxon>
        <taxon>Psophocarpus</taxon>
    </lineage>
</organism>
<dbReference type="PANTHER" id="PTHR11206">
    <property type="entry name" value="MULTIDRUG RESISTANCE PROTEIN"/>
    <property type="match status" value="1"/>
</dbReference>
<dbReference type="EMBL" id="JAYMYS010000009">
    <property type="protein sequence ID" value="KAK7380245.1"/>
    <property type="molecule type" value="Genomic_DNA"/>
</dbReference>
<dbReference type="GO" id="GO:0042910">
    <property type="term" value="F:xenobiotic transmembrane transporter activity"/>
    <property type="evidence" value="ECO:0007669"/>
    <property type="project" value="InterPro"/>
</dbReference>
<feature type="transmembrane region" description="Helical" evidence="6">
    <location>
        <begin position="244"/>
        <end position="264"/>
    </location>
</feature>
<feature type="transmembrane region" description="Helical" evidence="6">
    <location>
        <begin position="317"/>
        <end position="336"/>
    </location>
</feature>
<comment type="similarity">
    <text evidence="2 6">Belongs to the multi antimicrobial extrusion (MATE) (TC 2.A.66.1) family.</text>
</comment>
<feature type="transmembrane region" description="Helical" evidence="6">
    <location>
        <begin position="432"/>
        <end position="451"/>
    </location>
</feature>
<comment type="subcellular location">
    <subcellularLocation>
        <location evidence="1">Membrane</location>
        <topology evidence="1">Multi-pass membrane protein</topology>
    </subcellularLocation>
</comment>
<feature type="transmembrane region" description="Helical" evidence="6">
    <location>
        <begin position="174"/>
        <end position="196"/>
    </location>
</feature>
<protein>
    <recommendedName>
        <fullName evidence="6">Protein DETOXIFICATION</fullName>
    </recommendedName>
    <alternativeName>
        <fullName evidence="6">Multidrug and toxic compound extrusion protein</fullName>
    </alternativeName>
</protein>
<evidence type="ECO:0000256" key="6">
    <source>
        <dbReference type="RuleBase" id="RU004914"/>
    </source>
</evidence>
<dbReference type="GO" id="GO:0015297">
    <property type="term" value="F:antiporter activity"/>
    <property type="evidence" value="ECO:0007669"/>
    <property type="project" value="InterPro"/>
</dbReference>
<dbReference type="InterPro" id="IPR002528">
    <property type="entry name" value="MATE_fam"/>
</dbReference>
<evidence type="ECO:0000313" key="9">
    <source>
        <dbReference type="Proteomes" id="UP001386955"/>
    </source>
</evidence>
<keyword evidence="9" id="KW-1185">Reference proteome</keyword>
<proteinExistence type="inferred from homology"/>
<dbReference type="GO" id="GO:0016020">
    <property type="term" value="C:membrane"/>
    <property type="evidence" value="ECO:0007669"/>
    <property type="project" value="UniProtKB-SubCell"/>
</dbReference>
<keyword evidence="3 6" id="KW-0812">Transmembrane</keyword>
<feature type="region of interest" description="Disordered" evidence="7">
    <location>
        <begin position="12"/>
        <end position="79"/>
    </location>
</feature>
<dbReference type="CDD" id="cd13132">
    <property type="entry name" value="MATE_eukaryotic"/>
    <property type="match status" value="1"/>
</dbReference>
<feature type="transmembrane region" description="Helical" evidence="6">
    <location>
        <begin position="100"/>
        <end position="122"/>
    </location>
</feature>
<evidence type="ECO:0000256" key="3">
    <source>
        <dbReference type="ARBA" id="ARBA00022692"/>
    </source>
</evidence>
<feature type="compositionally biased region" description="Low complexity" evidence="7">
    <location>
        <begin position="45"/>
        <end position="56"/>
    </location>
</feature>
<keyword evidence="4 6" id="KW-1133">Transmembrane helix</keyword>
<keyword evidence="5 6" id="KW-0472">Membrane</keyword>
<feature type="compositionally biased region" description="Basic and acidic residues" evidence="7">
    <location>
        <begin position="545"/>
        <end position="563"/>
    </location>
</feature>
<feature type="transmembrane region" description="Helical" evidence="6">
    <location>
        <begin position="472"/>
        <end position="493"/>
    </location>
</feature>
<dbReference type="AlphaFoldDB" id="A0AAN9NX61"/>
<evidence type="ECO:0000313" key="8">
    <source>
        <dbReference type="EMBL" id="KAK7380245.1"/>
    </source>
</evidence>
<accession>A0AAN9NX61</accession>
<evidence type="ECO:0000256" key="4">
    <source>
        <dbReference type="ARBA" id="ARBA00022989"/>
    </source>
</evidence>
<sequence>MCHPSLDITCSKCSSSSSPDCPISIKDPEEQHPNNLLTNPLISKPQNNYTSSNSTPSPLPQPQPHQHNNNTTKPRPVPTIKTTKTHFPYAIKEVFSISKIAIPMILTGLLLYCRSMISMLFLGHLGELALAGGSLAVGFANITGYSILSGLAVGMEPICGQAFGAKRFTLLGLCLQRTILLLLFTSLPISLLWLYMKKILLLCGQDEAIATQAQSYLLYSIPDLIAQSFLHPLRIYLRTQSITLPLTLCATLSILLHIPINYFLVAHLGLGIKGVALGGVWTNFNLVASLILYIVFSGTHKKTWGGFSFECFTQWKSLLNLAIPSCVSVCLEWWWYEIMILLCGLLVNPKATVASMGILIQTTSLLYIFPSSLSFSVSTRVGNKLGAQKPSKARLSAIVGLSCSFISGVLALVFALMVRNTWASMFTKDKEIITLTSMVLPIIGLCELGNCPQTTGCGVLRGTARPKVGANINLGCFYLVGMPVSIWLAFFTGYDFQGLWLGLLAAQGSCAVTMLVVLCRTDWEFEAQRAKKLTGMGGAACSVDNNHEVDPEKPLKHESKEDSFLLADSDENEQ</sequence>
<reference evidence="8 9" key="1">
    <citation type="submission" date="2024-01" db="EMBL/GenBank/DDBJ databases">
        <title>The genomes of 5 underutilized Papilionoideae crops provide insights into root nodulation and disease resistanc.</title>
        <authorList>
            <person name="Jiang F."/>
        </authorList>
    </citation>
    <scope>NUCLEOTIDE SEQUENCE [LARGE SCALE GENOMIC DNA]</scope>
    <source>
        <strain evidence="8">DUOXIRENSHENG_FW03</strain>
        <tissue evidence="8">Leaves</tissue>
    </source>
</reference>
<feature type="compositionally biased region" description="Low complexity" evidence="7">
    <location>
        <begin position="12"/>
        <end position="25"/>
    </location>
</feature>
<feature type="transmembrane region" description="Helical" evidence="6">
    <location>
        <begin position="128"/>
        <end position="153"/>
    </location>
</feature>
<feature type="region of interest" description="Disordered" evidence="7">
    <location>
        <begin position="543"/>
        <end position="574"/>
    </location>
</feature>
<name>A0AAN9NX61_PSOTE</name>
<evidence type="ECO:0000256" key="1">
    <source>
        <dbReference type="ARBA" id="ARBA00004141"/>
    </source>
</evidence>
<dbReference type="Pfam" id="PF01554">
    <property type="entry name" value="MatE"/>
    <property type="match status" value="2"/>
</dbReference>
<evidence type="ECO:0000256" key="5">
    <source>
        <dbReference type="ARBA" id="ARBA00023136"/>
    </source>
</evidence>
<gene>
    <name evidence="8" type="ORF">VNO78_32750</name>
</gene>
<feature type="transmembrane region" description="Helical" evidence="6">
    <location>
        <begin position="499"/>
        <end position="519"/>
    </location>
</feature>
<evidence type="ECO:0000256" key="2">
    <source>
        <dbReference type="ARBA" id="ARBA00010199"/>
    </source>
</evidence>
<feature type="transmembrane region" description="Helical" evidence="6">
    <location>
        <begin position="356"/>
        <end position="375"/>
    </location>
</feature>
<feature type="transmembrane region" description="Helical" evidence="6">
    <location>
        <begin position="276"/>
        <end position="296"/>
    </location>
</feature>
<evidence type="ECO:0000256" key="7">
    <source>
        <dbReference type="SAM" id="MobiDB-lite"/>
    </source>
</evidence>
<dbReference type="GO" id="GO:1990961">
    <property type="term" value="P:xenobiotic detoxification by transmembrane export across the plasma membrane"/>
    <property type="evidence" value="ECO:0007669"/>
    <property type="project" value="InterPro"/>
</dbReference>
<dbReference type="InterPro" id="IPR045069">
    <property type="entry name" value="MATE_euk"/>
</dbReference>
<comment type="caution">
    <text evidence="8">The sequence shown here is derived from an EMBL/GenBank/DDBJ whole genome shotgun (WGS) entry which is preliminary data.</text>
</comment>
<feature type="transmembrane region" description="Helical" evidence="6">
    <location>
        <begin position="395"/>
        <end position="417"/>
    </location>
</feature>
<dbReference type="NCBIfam" id="TIGR00797">
    <property type="entry name" value="matE"/>
    <property type="match status" value="1"/>
</dbReference>